<dbReference type="PANTHER" id="PTHR46558">
    <property type="entry name" value="TRACRIPTIONAL REGULATORY PROTEIN-RELATED-RELATED"/>
    <property type="match status" value="1"/>
</dbReference>
<dbReference type="OrthoDB" id="9808239at2"/>
<feature type="domain" description="HTH cro/C1-type" evidence="2">
    <location>
        <begin position="5"/>
        <end position="59"/>
    </location>
</feature>
<proteinExistence type="predicted"/>
<keyword evidence="1" id="KW-0238">DNA-binding</keyword>
<dbReference type="Proteomes" id="UP000077134">
    <property type="component" value="Unassembled WGS sequence"/>
</dbReference>
<dbReference type="KEGG" id="pcx:LPB68_16575"/>
<dbReference type="GO" id="GO:0003677">
    <property type="term" value="F:DNA binding"/>
    <property type="evidence" value="ECO:0007669"/>
    <property type="project" value="UniProtKB-KW"/>
</dbReference>
<dbReference type="SMART" id="SM00530">
    <property type="entry name" value="HTH_XRE"/>
    <property type="match status" value="1"/>
</dbReference>
<gene>
    <name evidence="3" type="ORF">PNBC_19445</name>
</gene>
<name>A0A167AVX6_9BACL</name>
<sequence>MKNHIRELRNENGMTQEQLGEIIGVSRQSVIAIETMKYNPSLELAFKIAKAFHMQIEHVFVFEEKEEK</sequence>
<evidence type="ECO:0000256" key="1">
    <source>
        <dbReference type="ARBA" id="ARBA00023125"/>
    </source>
</evidence>
<evidence type="ECO:0000313" key="3">
    <source>
        <dbReference type="EMBL" id="OAB71496.1"/>
    </source>
</evidence>
<evidence type="ECO:0000259" key="2">
    <source>
        <dbReference type="PROSITE" id="PS50943"/>
    </source>
</evidence>
<dbReference type="InterPro" id="IPR001387">
    <property type="entry name" value="Cro/C1-type_HTH"/>
</dbReference>
<dbReference type="AlphaFoldDB" id="A0A167AVX6"/>
<organism evidence="3 4">
    <name type="scientific">Paenibacillus crassostreae</name>
    <dbReference type="NCBI Taxonomy" id="1763538"/>
    <lineage>
        <taxon>Bacteria</taxon>
        <taxon>Bacillati</taxon>
        <taxon>Bacillota</taxon>
        <taxon>Bacilli</taxon>
        <taxon>Bacillales</taxon>
        <taxon>Paenibacillaceae</taxon>
        <taxon>Paenibacillus</taxon>
    </lineage>
</organism>
<evidence type="ECO:0000313" key="4">
    <source>
        <dbReference type="Proteomes" id="UP000077134"/>
    </source>
</evidence>
<dbReference type="InterPro" id="IPR010982">
    <property type="entry name" value="Lambda_DNA-bd_dom_sf"/>
</dbReference>
<dbReference type="Gene3D" id="1.10.260.40">
    <property type="entry name" value="lambda repressor-like DNA-binding domains"/>
    <property type="match status" value="1"/>
</dbReference>
<comment type="caution">
    <text evidence="3">The sequence shown here is derived from an EMBL/GenBank/DDBJ whole genome shotgun (WGS) entry which is preliminary data.</text>
</comment>
<accession>A0A167AVX6</accession>
<keyword evidence="4" id="KW-1185">Reference proteome</keyword>
<dbReference type="Pfam" id="PF01381">
    <property type="entry name" value="HTH_3"/>
    <property type="match status" value="1"/>
</dbReference>
<reference evidence="3 4" key="1">
    <citation type="submission" date="2016-02" db="EMBL/GenBank/DDBJ databases">
        <title>Paenibacillus sp. LPB0068, isolated from Crassostrea gigas.</title>
        <authorList>
            <person name="Shin S.-K."/>
            <person name="Yi H."/>
        </authorList>
    </citation>
    <scope>NUCLEOTIDE SEQUENCE [LARGE SCALE GENOMIC DNA]</scope>
    <source>
        <strain evidence="3 4">LPB0068</strain>
    </source>
</reference>
<dbReference type="PROSITE" id="PS50943">
    <property type="entry name" value="HTH_CROC1"/>
    <property type="match status" value="1"/>
</dbReference>
<dbReference type="SUPFAM" id="SSF47413">
    <property type="entry name" value="lambda repressor-like DNA-binding domains"/>
    <property type="match status" value="1"/>
</dbReference>
<dbReference type="EMBL" id="LSFN01000039">
    <property type="protein sequence ID" value="OAB71496.1"/>
    <property type="molecule type" value="Genomic_DNA"/>
</dbReference>
<dbReference type="CDD" id="cd00093">
    <property type="entry name" value="HTH_XRE"/>
    <property type="match status" value="1"/>
</dbReference>
<dbReference type="PANTHER" id="PTHR46558:SF4">
    <property type="entry name" value="DNA-BIDING PHAGE PROTEIN"/>
    <property type="match status" value="1"/>
</dbReference>
<protein>
    <recommendedName>
        <fullName evidence="2">HTH cro/C1-type domain-containing protein</fullName>
    </recommendedName>
</protein>